<dbReference type="Proteomes" id="UP000016801">
    <property type="component" value="Unassembled WGS sequence"/>
</dbReference>
<evidence type="ECO:0000256" key="9">
    <source>
        <dbReference type="ARBA" id="ARBA00038162"/>
    </source>
</evidence>
<gene>
    <name evidence="15" type="ORF">CPUR_07915</name>
</gene>
<comment type="catalytic activity">
    <reaction evidence="12">
        <text>L-tyrosyl-[glycogenin] + UDP-alpha-D-glucose = alpha-D-glucosyl-L-tyrosyl-[glycogenin] + UDP + H(+)</text>
        <dbReference type="Rhea" id="RHEA:23360"/>
        <dbReference type="Rhea" id="RHEA-COMP:14604"/>
        <dbReference type="Rhea" id="RHEA-COMP:14605"/>
        <dbReference type="ChEBI" id="CHEBI:15378"/>
        <dbReference type="ChEBI" id="CHEBI:46858"/>
        <dbReference type="ChEBI" id="CHEBI:58223"/>
        <dbReference type="ChEBI" id="CHEBI:58885"/>
        <dbReference type="ChEBI" id="CHEBI:140573"/>
        <dbReference type="EC" id="2.4.1.186"/>
    </reaction>
</comment>
<comment type="cofactor">
    <cofactor evidence="1">
        <name>Mn(2+)</name>
        <dbReference type="ChEBI" id="CHEBI:29035"/>
    </cofactor>
</comment>
<dbReference type="Gene3D" id="3.90.550.10">
    <property type="entry name" value="Spore Coat Polysaccharide Biosynthesis Protein SpsA, Chain A"/>
    <property type="match status" value="1"/>
</dbReference>
<organism evidence="15 16">
    <name type="scientific">Claviceps purpurea (strain 20.1)</name>
    <name type="common">Ergot fungus</name>
    <name type="synonym">Sphacelia segetum</name>
    <dbReference type="NCBI Taxonomy" id="1111077"/>
    <lineage>
        <taxon>Eukaryota</taxon>
        <taxon>Fungi</taxon>
        <taxon>Dikarya</taxon>
        <taxon>Ascomycota</taxon>
        <taxon>Pezizomycotina</taxon>
        <taxon>Sordariomycetes</taxon>
        <taxon>Hypocreomycetidae</taxon>
        <taxon>Hypocreales</taxon>
        <taxon>Clavicipitaceae</taxon>
        <taxon>Claviceps</taxon>
    </lineage>
</organism>
<name>M1VYE6_CLAP2</name>
<dbReference type="GO" id="GO:0005737">
    <property type="term" value="C:cytoplasm"/>
    <property type="evidence" value="ECO:0007669"/>
    <property type="project" value="UniProtKB-SubCell"/>
</dbReference>
<evidence type="ECO:0000256" key="8">
    <source>
        <dbReference type="ARBA" id="ARBA00023211"/>
    </source>
</evidence>
<dbReference type="FunFam" id="3.90.550.10:FF:000092">
    <property type="entry name" value="Glycogenin 2"/>
    <property type="match status" value="1"/>
</dbReference>
<evidence type="ECO:0000256" key="3">
    <source>
        <dbReference type="ARBA" id="ARBA00022490"/>
    </source>
</evidence>
<dbReference type="OrthoDB" id="2014201at2759"/>
<protein>
    <recommendedName>
        <fullName evidence="10">glycogenin glucosyltransferase</fullName>
        <ecNumber evidence="10">2.4.1.186</ecNumber>
    </recommendedName>
</protein>
<dbReference type="HOGENOM" id="CLU_017171_4_2_1"/>
<dbReference type="Pfam" id="PF01501">
    <property type="entry name" value="Glyco_transf_8"/>
    <property type="match status" value="1"/>
</dbReference>
<dbReference type="VEuPathDB" id="FungiDB:CPUR_07915"/>
<accession>M1VYE6</accession>
<dbReference type="STRING" id="1111077.M1VYE6"/>
<evidence type="ECO:0000256" key="1">
    <source>
        <dbReference type="ARBA" id="ARBA00001936"/>
    </source>
</evidence>
<dbReference type="AlphaFoldDB" id="M1VYE6"/>
<dbReference type="InterPro" id="IPR029044">
    <property type="entry name" value="Nucleotide-diphossugar_trans"/>
</dbReference>
<comment type="catalytic activity">
    <reaction evidence="11">
        <text>[1,4-alpha-D-glucosyl](n)-L-tyrosyl-[glycogenin] + UDP-alpha-D-glucose = [1,4-alpha-D-glucosyl](n+1)-L-tyrosyl-[glycogenin] + UDP + H(+)</text>
        <dbReference type="Rhea" id="RHEA:56560"/>
        <dbReference type="Rhea" id="RHEA-COMP:14606"/>
        <dbReference type="Rhea" id="RHEA-COMP:14607"/>
        <dbReference type="ChEBI" id="CHEBI:15378"/>
        <dbReference type="ChEBI" id="CHEBI:58223"/>
        <dbReference type="ChEBI" id="CHEBI:58885"/>
        <dbReference type="ChEBI" id="CHEBI:140574"/>
        <dbReference type="EC" id="2.4.1.186"/>
    </reaction>
</comment>
<dbReference type="eggNOG" id="KOG1950">
    <property type="taxonomic scope" value="Eukaryota"/>
</dbReference>
<dbReference type="CDD" id="cd02537">
    <property type="entry name" value="GT8_Glycogenin"/>
    <property type="match status" value="1"/>
</dbReference>
<evidence type="ECO:0000256" key="13">
    <source>
        <dbReference type="ARBA" id="ARBA00057883"/>
    </source>
</evidence>
<dbReference type="GO" id="GO:0046872">
    <property type="term" value="F:metal ion binding"/>
    <property type="evidence" value="ECO:0007669"/>
    <property type="project" value="UniProtKB-KW"/>
</dbReference>
<dbReference type="EC" id="2.4.1.186" evidence="10"/>
<dbReference type="PANTHER" id="PTHR11183">
    <property type="entry name" value="GLYCOGENIN SUBFAMILY MEMBER"/>
    <property type="match status" value="1"/>
</dbReference>
<comment type="caution">
    <text evidence="15">The sequence shown here is derived from an EMBL/GenBank/DDBJ whole genome shotgun (WGS) entry which is preliminary data.</text>
</comment>
<keyword evidence="16" id="KW-1185">Reference proteome</keyword>
<evidence type="ECO:0000256" key="12">
    <source>
        <dbReference type="ARBA" id="ARBA00052293"/>
    </source>
</evidence>
<comment type="similarity">
    <text evidence="9">Belongs to the glycosyltransferase 8 family. Glycogenin subfamily.</text>
</comment>
<comment type="subcellular location">
    <subcellularLocation>
        <location evidence="2">Cytoplasm</location>
    </subcellularLocation>
</comment>
<dbReference type="SUPFAM" id="SSF53448">
    <property type="entry name" value="Nucleotide-diphospho-sugar transferases"/>
    <property type="match status" value="1"/>
</dbReference>
<sequence length="592" mass="65468">MARKSVACEQLYATLLLSDSYLPGALVLGHSLRDAGTKRKLAALVTLDSVSVGAVSQLKAVYDYILPVPRIRNEHPANLALMNRLDLHSTFTKINLWKQVQFSKIVYLDADVLAYRAPDELFDLPHAFSAAPDVGWPDIANTGVMVLTPNMGDYHALIAMAERGVSFDGADQGLINMHFKHSINPLSFTYNVTPSTHYQYLPAYLHFQSSISMVHFIGANKPWISCRDSADQISGRWWAVHDRHYREQASVSAIKQRPNRHEPNIVDVDAANAPVADTPSVHTLNGQPKKNNENIILCQEEPHCPVSMEVTYMATDSNIPSRVRLVEYDTVQQNAPSPTASSSWDAQRQPPPPNSGPEAANLSSARYKMSRDTSPFVAPVRYPSPPKDMWYELPKQHSTSAGKPPQIFPWEAKQPTPSRLFKKLLPPRLFQEPPLPSPRTAGITHYQTAADSHLKAERDEAPVSKDLVANSVTESLVEPHQRNLGDAEGDAEEEDASVPLNSTTTRALRQLLQPAPVTSLSSVLTKPLTMELLLMKNNPPTAKTGSSLMPPAPKSLVTTMALANPSLEASATTSDWWKDWYQEENPYTRSIG</sequence>
<evidence type="ECO:0000256" key="2">
    <source>
        <dbReference type="ARBA" id="ARBA00004496"/>
    </source>
</evidence>
<evidence type="ECO:0000256" key="10">
    <source>
        <dbReference type="ARBA" id="ARBA00038934"/>
    </source>
</evidence>
<evidence type="ECO:0000313" key="15">
    <source>
        <dbReference type="EMBL" id="CCE33987.1"/>
    </source>
</evidence>
<dbReference type="EMBL" id="CAGA01000072">
    <property type="protein sequence ID" value="CCE33987.1"/>
    <property type="molecule type" value="Genomic_DNA"/>
</dbReference>
<feature type="compositionally biased region" description="Polar residues" evidence="14">
    <location>
        <begin position="332"/>
        <end position="346"/>
    </location>
</feature>
<keyword evidence="7" id="KW-0325">Glycoprotein</keyword>
<evidence type="ECO:0000256" key="11">
    <source>
        <dbReference type="ARBA" id="ARBA00050886"/>
    </source>
</evidence>
<evidence type="ECO:0000256" key="4">
    <source>
        <dbReference type="ARBA" id="ARBA00022679"/>
    </source>
</evidence>
<reference evidence="15 16" key="1">
    <citation type="journal article" date="2013" name="PLoS Genet.">
        <title>Plant-symbiotic fungi as chemical engineers: Multi-genome analysis of the Clavicipitaceae reveals dynamics of alkaloid loci.</title>
        <authorList>
            <person name="Schardl C.L."/>
            <person name="Young C.A."/>
            <person name="Hesse U."/>
            <person name="Amyotte S.G."/>
            <person name="Andreeva K."/>
            <person name="Calie P.J."/>
            <person name="Fleetwood D.J."/>
            <person name="Haws D.C."/>
            <person name="Moore N."/>
            <person name="Oeser B."/>
            <person name="Panaccione D.G."/>
            <person name="Schweri K.K."/>
            <person name="Voisey C.R."/>
            <person name="Farman M.L."/>
            <person name="Jaromczyk J.W."/>
            <person name="Roe B.A."/>
            <person name="O'Sullivan D.M."/>
            <person name="Scott B."/>
            <person name="Tudzynski P."/>
            <person name="An Z."/>
            <person name="Arnaoudova E.G."/>
            <person name="Bullock C.T."/>
            <person name="Charlton N.D."/>
            <person name="Chen L."/>
            <person name="Cox M."/>
            <person name="Dinkins R.D."/>
            <person name="Florea S."/>
            <person name="Glenn A.E."/>
            <person name="Gordon A."/>
            <person name="Gueldener U."/>
            <person name="Harris D.R."/>
            <person name="Hollin W."/>
            <person name="Jaromczyk J."/>
            <person name="Johnson R.D."/>
            <person name="Khan A.K."/>
            <person name="Leistner E."/>
            <person name="Leuchtmann A."/>
            <person name="Li C."/>
            <person name="Liu J."/>
            <person name="Liu J."/>
            <person name="Liu M."/>
            <person name="Mace W."/>
            <person name="Machado C."/>
            <person name="Nagabhyru P."/>
            <person name="Pan J."/>
            <person name="Schmid J."/>
            <person name="Sugawara K."/>
            <person name="Steiner U."/>
            <person name="Takach J.E."/>
            <person name="Tanaka E."/>
            <person name="Webb J.S."/>
            <person name="Wilson E.V."/>
            <person name="Wiseman J.L."/>
            <person name="Yoshida R."/>
            <person name="Zeng Z."/>
        </authorList>
    </citation>
    <scope>NUCLEOTIDE SEQUENCE [LARGE SCALE GENOMIC DNA]</scope>
    <source>
        <strain evidence="15 16">20.1</strain>
    </source>
</reference>
<keyword evidence="6" id="KW-0320">Glycogen biosynthesis</keyword>
<keyword evidence="5" id="KW-0479">Metal-binding</keyword>
<evidence type="ECO:0000256" key="7">
    <source>
        <dbReference type="ARBA" id="ARBA00023180"/>
    </source>
</evidence>
<dbReference type="InterPro" id="IPR002495">
    <property type="entry name" value="Glyco_trans_8"/>
</dbReference>
<keyword evidence="8" id="KW-0464">Manganese</keyword>
<proteinExistence type="inferred from homology"/>
<feature type="compositionally biased region" description="Acidic residues" evidence="14">
    <location>
        <begin position="487"/>
        <end position="496"/>
    </location>
</feature>
<feature type="region of interest" description="Disordered" evidence="14">
    <location>
        <begin position="477"/>
        <end position="496"/>
    </location>
</feature>
<dbReference type="InterPro" id="IPR050587">
    <property type="entry name" value="GNT1/Glycosyltrans_8"/>
</dbReference>
<feature type="region of interest" description="Disordered" evidence="14">
    <location>
        <begin position="332"/>
        <end position="370"/>
    </location>
</feature>
<evidence type="ECO:0000313" key="16">
    <source>
        <dbReference type="Proteomes" id="UP000016801"/>
    </source>
</evidence>
<evidence type="ECO:0000256" key="14">
    <source>
        <dbReference type="SAM" id="MobiDB-lite"/>
    </source>
</evidence>
<dbReference type="GO" id="GO:0005978">
    <property type="term" value="P:glycogen biosynthetic process"/>
    <property type="evidence" value="ECO:0007669"/>
    <property type="project" value="UniProtKB-KW"/>
</dbReference>
<dbReference type="GO" id="GO:0008466">
    <property type="term" value="F:glycogenin glucosyltransferase activity"/>
    <property type="evidence" value="ECO:0007669"/>
    <property type="project" value="UniProtKB-EC"/>
</dbReference>
<comment type="function">
    <text evidence="13">Self-glucosylating initiator of glycogen synthesis. It catalyzes the formation of a short alpha (1,4)-glucosyl chain covalently attached via a glucose 1-O-tyrosyl linkage to internal tyrosine residues and these chains act as primers for the elongation reaction catalyzed by glycogen synthase.</text>
</comment>
<keyword evidence="4" id="KW-0808">Transferase</keyword>
<evidence type="ECO:0000256" key="6">
    <source>
        <dbReference type="ARBA" id="ARBA00023056"/>
    </source>
</evidence>
<keyword evidence="3" id="KW-0963">Cytoplasm</keyword>
<evidence type="ECO:0000256" key="5">
    <source>
        <dbReference type="ARBA" id="ARBA00022723"/>
    </source>
</evidence>